<proteinExistence type="predicted"/>
<evidence type="ECO:0000313" key="5">
    <source>
        <dbReference type="Proteomes" id="UP001327560"/>
    </source>
</evidence>
<dbReference type="PANTHER" id="PTHR31346">
    <property type="entry name" value="MULTIPLE ORGANELLAR RNA EDITING FACTOR 2, CHLOROPLASTIC-RELATED-RELATED"/>
    <property type="match status" value="1"/>
</dbReference>
<gene>
    <name evidence="4" type="ORF">Cni_G12646</name>
</gene>
<reference evidence="4 5" key="1">
    <citation type="submission" date="2023-10" db="EMBL/GenBank/DDBJ databases">
        <title>Chromosome-scale genome assembly provides insights into flower coloration mechanisms of Canna indica.</title>
        <authorList>
            <person name="Li C."/>
        </authorList>
    </citation>
    <scope>NUCLEOTIDE SEQUENCE [LARGE SCALE GENOMIC DNA]</scope>
    <source>
        <tissue evidence="4">Flower</tissue>
    </source>
</reference>
<organism evidence="4 5">
    <name type="scientific">Canna indica</name>
    <name type="common">Indian-shot</name>
    <dbReference type="NCBI Taxonomy" id="4628"/>
    <lineage>
        <taxon>Eukaryota</taxon>
        <taxon>Viridiplantae</taxon>
        <taxon>Streptophyta</taxon>
        <taxon>Embryophyta</taxon>
        <taxon>Tracheophyta</taxon>
        <taxon>Spermatophyta</taxon>
        <taxon>Magnoliopsida</taxon>
        <taxon>Liliopsida</taxon>
        <taxon>Zingiberales</taxon>
        <taxon>Cannaceae</taxon>
        <taxon>Canna</taxon>
    </lineage>
</organism>
<dbReference type="GO" id="GO:0016554">
    <property type="term" value="P:cytidine to uridine editing"/>
    <property type="evidence" value="ECO:0007669"/>
    <property type="project" value="InterPro"/>
</dbReference>
<dbReference type="Pfam" id="PF21864">
    <property type="entry name" value="MORF_dom"/>
    <property type="match status" value="1"/>
</dbReference>
<feature type="domain" description="MORF/ORRM1/DAG-like MORF" evidence="3">
    <location>
        <begin position="97"/>
        <end position="189"/>
    </location>
</feature>
<dbReference type="EMBL" id="CP136893">
    <property type="protein sequence ID" value="WOL03926.1"/>
    <property type="molecule type" value="Genomic_DNA"/>
</dbReference>
<dbReference type="InterPro" id="IPR054059">
    <property type="entry name" value="MORF/ORRM1/DAG-like_MORF"/>
</dbReference>
<dbReference type="Gene3D" id="3.30.70.80">
    <property type="entry name" value="Peptidase S8 propeptide/proteinase inhibitor I9"/>
    <property type="match status" value="1"/>
</dbReference>
<name>A0AAQ3KDW3_9LILI</name>
<accession>A0AAQ3KDW3</accession>
<feature type="compositionally biased region" description="Low complexity" evidence="2">
    <location>
        <begin position="245"/>
        <end position="292"/>
    </location>
</feature>
<dbReference type="InterPro" id="IPR037045">
    <property type="entry name" value="S8pro/Inhibitor_I9_sf"/>
</dbReference>
<feature type="compositionally biased region" description="Polar residues" evidence="2">
    <location>
        <begin position="373"/>
        <end position="388"/>
    </location>
</feature>
<dbReference type="GO" id="GO:0005739">
    <property type="term" value="C:mitochondrion"/>
    <property type="evidence" value="ECO:0007669"/>
    <property type="project" value="TreeGrafter"/>
</dbReference>
<evidence type="ECO:0000313" key="4">
    <source>
        <dbReference type="EMBL" id="WOL03926.1"/>
    </source>
</evidence>
<dbReference type="Proteomes" id="UP001327560">
    <property type="component" value="Chromosome 4"/>
</dbReference>
<keyword evidence="1" id="KW-0809">Transit peptide</keyword>
<feature type="region of interest" description="Disordered" evidence="2">
    <location>
        <begin position="183"/>
        <end position="457"/>
    </location>
</feature>
<keyword evidence="5" id="KW-1185">Reference proteome</keyword>
<dbReference type="PANTHER" id="PTHR31346:SF5">
    <property type="entry name" value="MULTIPLE ORGANELLAR RNA EDITING FACTOR 1, MITOCHONDRIAL"/>
    <property type="match status" value="1"/>
</dbReference>
<evidence type="ECO:0000256" key="1">
    <source>
        <dbReference type="ARBA" id="ARBA00022946"/>
    </source>
</evidence>
<dbReference type="AlphaFoldDB" id="A0AAQ3KDW3"/>
<dbReference type="GO" id="GO:0080156">
    <property type="term" value="P:mitochondrial mRNA modification"/>
    <property type="evidence" value="ECO:0007669"/>
    <property type="project" value="TreeGrafter"/>
</dbReference>
<evidence type="ECO:0000256" key="2">
    <source>
        <dbReference type="SAM" id="MobiDB-lite"/>
    </source>
</evidence>
<protein>
    <recommendedName>
        <fullName evidence="3">MORF/ORRM1/DAG-like MORF domain-containing protein</fullName>
    </recommendedName>
</protein>
<feature type="compositionally biased region" description="Basic and acidic residues" evidence="2">
    <location>
        <begin position="309"/>
        <end position="321"/>
    </location>
</feature>
<evidence type="ECO:0000259" key="3">
    <source>
        <dbReference type="Pfam" id="PF21864"/>
    </source>
</evidence>
<dbReference type="FunFam" id="3.30.70.80:FF:000001">
    <property type="entry name" value="Multiple organellar RNA editing factor"/>
    <property type="match status" value="1"/>
</dbReference>
<feature type="compositionally biased region" description="Basic and acidic residues" evidence="2">
    <location>
        <begin position="391"/>
        <end position="404"/>
    </location>
</feature>
<sequence>MALASLRLRRAVSLSSSLLRDCRLFSSAASSPPLTLSASVAAGGSSLPSRSPGLRRPHLLIHYLSFRSSVPMSSSRTGGGSDEKFGPDDILFEGCDYNHWLITMDFPKDPAPTREEMIETYIQTLAKVVGSVEEAKKRMYALSTTTYHGFQAVMTEEMSEKFRGLPGVVFILPDSYIDPVNKEYGGDKYDNGVITPRPPPIQYGRQGRVRNQNRSDRPNYNSRPPPQGNLPNDQQGARQGDGWRYPPQQNYNQPGQYPPQQSYNQPGQYPPQQNYNQPGQYSPQQNYNQPGQYGRGYDAPGGKDFVPSGERRDFRQGEERNYAQSSARDGFQGEHGEPMPSYQRNFSQGDHGNFAPPEHNNFTRGPGGGNMYGNPSSYGDNRQGSGPSYKQDYRQETVSEHRQDMNSGYGGESTRVGGSGYGGEYSQEPSSAYGQRNGPAEGQQGSGQNILPDLMNS</sequence>
<dbReference type="InterPro" id="IPR039206">
    <property type="entry name" value="MORF/ORRM1/DAG-like"/>
</dbReference>
<dbReference type="GO" id="GO:0042803">
    <property type="term" value="F:protein homodimerization activity"/>
    <property type="evidence" value="ECO:0007669"/>
    <property type="project" value="UniProtKB-ARBA"/>
</dbReference>